<keyword evidence="1" id="KW-0472">Membrane</keyword>
<dbReference type="PANTHER" id="PTHR21666:SF274">
    <property type="entry name" value="STAGE IV SPORULATION PROTEIN FA"/>
    <property type="match status" value="1"/>
</dbReference>
<dbReference type="Gene3D" id="2.70.70.10">
    <property type="entry name" value="Glucose Permease (Domain IIA)"/>
    <property type="match status" value="1"/>
</dbReference>
<keyword evidence="1" id="KW-1133">Transmembrane helix</keyword>
<keyword evidence="1" id="KW-0812">Transmembrane</keyword>
<dbReference type="KEGG" id="ppsr:I6J18_19200"/>
<gene>
    <name evidence="3" type="ORF">I6J18_19200</name>
</gene>
<dbReference type="PANTHER" id="PTHR21666">
    <property type="entry name" value="PEPTIDASE-RELATED"/>
    <property type="match status" value="1"/>
</dbReference>
<feature type="domain" description="M23ase beta-sheet core" evidence="2">
    <location>
        <begin position="159"/>
        <end position="251"/>
    </location>
</feature>
<dbReference type="GO" id="GO:0004222">
    <property type="term" value="F:metalloendopeptidase activity"/>
    <property type="evidence" value="ECO:0007669"/>
    <property type="project" value="TreeGrafter"/>
</dbReference>
<accession>A0A974RZQ5</accession>
<organism evidence="3 4">
    <name type="scientific">Peribacillus psychrosaccharolyticus</name>
    <name type="common">Bacillus psychrosaccharolyticus</name>
    <dbReference type="NCBI Taxonomy" id="1407"/>
    <lineage>
        <taxon>Bacteria</taxon>
        <taxon>Bacillati</taxon>
        <taxon>Bacillota</taxon>
        <taxon>Bacilli</taxon>
        <taxon>Bacillales</taxon>
        <taxon>Bacillaceae</taxon>
        <taxon>Peribacillus</taxon>
    </lineage>
</organism>
<dbReference type="InterPro" id="IPR050570">
    <property type="entry name" value="Cell_wall_metabolism_enzyme"/>
</dbReference>
<dbReference type="CDD" id="cd12797">
    <property type="entry name" value="M23_peptidase"/>
    <property type="match status" value="1"/>
</dbReference>
<dbReference type="InterPro" id="IPR011055">
    <property type="entry name" value="Dup_hybrid_motif"/>
</dbReference>
<dbReference type="Proteomes" id="UP000595254">
    <property type="component" value="Chromosome"/>
</dbReference>
<evidence type="ECO:0000256" key="1">
    <source>
        <dbReference type="SAM" id="Phobius"/>
    </source>
</evidence>
<feature type="transmembrane region" description="Helical" evidence="1">
    <location>
        <begin position="66"/>
        <end position="84"/>
    </location>
</feature>
<evidence type="ECO:0000313" key="4">
    <source>
        <dbReference type="Proteomes" id="UP000595254"/>
    </source>
</evidence>
<dbReference type="SUPFAM" id="SSF51261">
    <property type="entry name" value="Duplicated hybrid motif"/>
    <property type="match status" value="1"/>
</dbReference>
<sequence>MVDRRKEIQDRIAKRRRLESKLESSRTEIPWSEMKVDNQEQYGYESVSFESGNREKEHPLFKKEYFLFKILGAACLFLIVAVLFRHPSPQFEPARNAVSTAMKQEFQFAAVSSWYEDTFGKPIAFLPSDNTNTNVAESDGQFAQPVSGKITESFETNGEGIILETGSNSKVEALNGGLVIFAGTKEGLGKTIVIQHVDKSESWYGELENINVTLFETVKKGAEIGQVTASQDGSKGSFYLAIKKDDAFIDPKKVISFE</sequence>
<reference evidence="3 4" key="1">
    <citation type="submission" date="2021-01" db="EMBL/GenBank/DDBJ databases">
        <title>FDA dAtabase for Regulatory Grade micrObial Sequences (FDA-ARGOS): Supporting development and validation of Infectious Disease Dx tests.</title>
        <authorList>
            <person name="Nelson B."/>
            <person name="Plummer A."/>
            <person name="Tallon L."/>
            <person name="Sadzewicz L."/>
            <person name="Zhao X."/>
            <person name="Boylan J."/>
            <person name="Ott S."/>
            <person name="Bowen H."/>
            <person name="Vavikolanu K."/>
            <person name="Mehta A."/>
            <person name="Aluvathingal J."/>
            <person name="Nadendla S."/>
            <person name="Myers T."/>
            <person name="Yan Y."/>
            <person name="Sichtig H."/>
        </authorList>
    </citation>
    <scope>NUCLEOTIDE SEQUENCE [LARGE SCALE GENOMIC DNA]</scope>
    <source>
        <strain evidence="3 4">FDAARGOS_1161</strain>
    </source>
</reference>
<dbReference type="InterPro" id="IPR016047">
    <property type="entry name" value="M23ase_b-sheet_dom"/>
</dbReference>
<dbReference type="Pfam" id="PF01551">
    <property type="entry name" value="Peptidase_M23"/>
    <property type="match status" value="1"/>
</dbReference>
<dbReference type="RefSeq" id="WP_040376210.1">
    <property type="nucleotide sequence ID" value="NZ_CP068053.1"/>
</dbReference>
<proteinExistence type="predicted"/>
<protein>
    <submittedName>
        <fullName evidence="3">Peptidoglycan DD-metalloendopeptidase family protein</fullName>
    </submittedName>
</protein>
<evidence type="ECO:0000259" key="2">
    <source>
        <dbReference type="Pfam" id="PF01551"/>
    </source>
</evidence>
<keyword evidence="4" id="KW-1185">Reference proteome</keyword>
<dbReference type="AlphaFoldDB" id="A0A974RZQ5"/>
<dbReference type="EMBL" id="CP068053">
    <property type="protein sequence ID" value="QQS99693.1"/>
    <property type="molecule type" value="Genomic_DNA"/>
</dbReference>
<name>A0A974RZQ5_PERPY</name>
<evidence type="ECO:0000313" key="3">
    <source>
        <dbReference type="EMBL" id="QQS99693.1"/>
    </source>
</evidence>